<reference evidence="11 12" key="1">
    <citation type="submission" date="2014-04" db="EMBL/GenBank/DDBJ databases">
        <authorList>
            <consortium name="DOE Joint Genome Institute"/>
            <person name="Kuo A."/>
            <person name="Kohler A."/>
            <person name="Nagy L.G."/>
            <person name="Floudas D."/>
            <person name="Copeland A."/>
            <person name="Barry K.W."/>
            <person name="Cichocki N."/>
            <person name="Veneault-Fourrey C."/>
            <person name="LaButti K."/>
            <person name="Lindquist E.A."/>
            <person name="Lipzen A."/>
            <person name="Lundell T."/>
            <person name="Morin E."/>
            <person name="Murat C."/>
            <person name="Sun H."/>
            <person name="Tunlid A."/>
            <person name="Henrissat B."/>
            <person name="Grigoriev I.V."/>
            <person name="Hibbett D.S."/>
            <person name="Martin F."/>
            <person name="Nordberg H.P."/>
            <person name="Cantor M.N."/>
            <person name="Hua S.X."/>
        </authorList>
    </citation>
    <scope>NUCLEOTIDE SEQUENCE [LARGE SCALE GENOMIC DNA]</scope>
    <source>
        <strain evidence="11 12">LaAM-08-1</strain>
    </source>
</reference>
<comment type="subcellular location">
    <subcellularLocation>
        <location evidence="1">Mitochondrion inner membrane</location>
        <topology evidence="1">Single-pass membrane protein</topology>
    </subcellularLocation>
</comment>
<proteinExistence type="predicted"/>
<keyword evidence="6 9" id="KW-0472">Membrane</keyword>
<evidence type="ECO:0000256" key="4">
    <source>
        <dbReference type="ARBA" id="ARBA00022989"/>
    </source>
</evidence>
<dbReference type="OrthoDB" id="73691at2759"/>
<evidence type="ECO:0000256" key="8">
    <source>
        <dbReference type="SAM" id="MobiDB-lite"/>
    </source>
</evidence>
<keyword evidence="5 7" id="KW-0496">Mitochondrion</keyword>
<dbReference type="EMBL" id="KN838539">
    <property type="protein sequence ID" value="KIK09388.1"/>
    <property type="molecule type" value="Genomic_DNA"/>
</dbReference>
<dbReference type="GO" id="GO:0030003">
    <property type="term" value="P:intracellular monoatomic cation homeostasis"/>
    <property type="evidence" value="ECO:0007669"/>
    <property type="project" value="TreeGrafter"/>
</dbReference>
<dbReference type="AlphaFoldDB" id="A0A0C9YN38"/>
<dbReference type="Pfam" id="PF07766">
    <property type="entry name" value="LETM1_RBD"/>
    <property type="match status" value="1"/>
</dbReference>
<feature type="region of interest" description="Disordered" evidence="8">
    <location>
        <begin position="54"/>
        <end position="103"/>
    </location>
</feature>
<dbReference type="PANTHER" id="PTHR14009">
    <property type="entry name" value="LEUCINE ZIPPER-EF-HAND CONTAINING TRANSMEMBRANE PROTEIN"/>
    <property type="match status" value="1"/>
</dbReference>
<evidence type="ECO:0000256" key="2">
    <source>
        <dbReference type="ARBA" id="ARBA00022692"/>
    </source>
</evidence>
<keyword evidence="2 9" id="KW-0812">Transmembrane</keyword>
<accession>A0A0C9YN38</accession>
<dbReference type="GO" id="GO:0005743">
    <property type="term" value="C:mitochondrial inner membrane"/>
    <property type="evidence" value="ECO:0007669"/>
    <property type="project" value="UniProtKB-SubCell"/>
</dbReference>
<keyword evidence="3" id="KW-0999">Mitochondrion inner membrane</keyword>
<evidence type="ECO:0000256" key="7">
    <source>
        <dbReference type="PROSITE-ProRule" id="PRU01094"/>
    </source>
</evidence>
<dbReference type="Proteomes" id="UP000054477">
    <property type="component" value="Unassembled WGS sequence"/>
</dbReference>
<dbReference type="PROSITE" id="PS51758">
    <property type="entry name" value="LETM1_RBD"/>
    <property type="match status" value="1"/>
</dbReference>
<reference evidence="12" key="2">
    <citation type="submission" date="2015-01" db="EMBL/GenBank/DDBJ databases">
        <title>Evolutionary Origins and Diversification of the Mycorrhizal Mutualists.</title>
        <authorList>
            <consortium name="DOE Joint Genome Institute"/>
            <consortium name="Mycorrhizal Genomics Consortium"/>
            <person name="Kohler A."/>
            <person name="Kuo A."/>
            <person name="Nagy L.G."/>
            <person name="Floudas D."/>
            <person name="Copeland A."/>
            <person name="Barry K.W."/>
            <person name="Cichocki N."/>
            <person name="Veneault-Fourrey C."/>
            <person name="LaButti K."/>
            <person name="Lindquist E.A."/>
            <person name="Lipzen A."/>
            <person name="Lundell T."/>
            <person name="Morin E."/>
            <person name="Murat C."/>
            <person name="Riley R."/>
            <person name="Ohm R."/>
            <person name="Sun H."/>
            <person name="Tunlid A."/>
            <person name="Henrissat B."/>
            <person name="Grigoriev I.V."/>
            <person name="Hibbett D.S."/>
            <person name="Martin F."/>
        </authorList>
    </citation>
    <scope>NUCLEOTIDE SEQUENCE [LARGE SCALE GENOMIC DNA]</scope>
    <source>
        <strain evidence="12">LaAM-08-1</strain>
    </source>
</reference>
<keyword evidence="12" id="KW-1185">Reference proteome</keyword>
<protein>
    <recommendedName>
        <fullName evidence="10">Letm1 RBD domain-containing protein</fullName>
    </recommendedName>
</protein>
<evidence type="ECO:0000313" key="12">
    <source>
        <dbReference type="Proteomes" id="UP000054477"/>
    </source>
</evidence>
<evidence type="ECO:0000256" key="5">
    <source>
        <dbReference type="ARBA" id="ARBA00023128"/>
    </source>
</evidence>
<evidence type="ECO:0000313" key="11">
    <source>
        <dbReference type="EMBL" id="KIK09388.1"/>
    </source>
</evidence>
<gene>
    <name evidence="11" type="ORF">K443DRAFT_83131</name>
</gene>
<name>A0A0C9YN38_9AGAR</name>
<keyword evidence="4 9" id="KW-1133">Transmembrane helix</keyword>
<dbReference type="InterPro" id="IPR044202">
    <property type="entry name" value="LETM1/MDM38-like"/>
</dbReference>
<dbReference type="InterPro" id="IPR033122">
    <property type="entry name" value="LETM1-like_RBD"/>
</dbReference>
<sequence length="386" mass="43687">MFRQVGKDAMKQSCTMRRWSTTHGKLSKRHSYYSPTPSFVRFVSSNAAPFPAPPSLPSPLSAPRQHKSKVNLRPGPFKPETSKHTPTPTKALHSPTHTFPPPSLGAAKDVVKHDIEDAENHGVLPPPPLGANWFKRTMHTGIELAKFYYRGVKLIFTRRKDISLIRARIKNGGSPLTRWEYRLIHKQEDDIKKVVPFLIIALLLEEIIPLIAIYAPFMLPSTCILPSQRQRIKAKRSEKAIAFAANYRQLFNKLKTSASPPGHLSLGILHTVDDAPYALCGQVVRHLPVSLPRLLGLPTLGPDLLRIRRIKQRLEFIILDDKLLMQDGWKLSEKFLDEALQERAIMVRGLALRPKESKLGHWLQSVKGTSRDDALTRRLLLLVSRQ</sequence>
<feature type="transmembrane region" description="Helical" evidence="9">
    <location>
        <begin position="194"/>
        <end position="219"/>
    </location>
</feature>
<evidence type="ECO:0000256" key="3">
    <source>
        <dbReference type="ARBA" id="ARBA00022792"/>
    </source>
</evidence>
<evidence type="ECO:0000256" key="9">
    <source>
        <dbReference type="SAM" id="Phobius"/>
    </source>
</evidence>
<dbReference type="HOGENOM" id="CLU_037786_0_0_1"/>
<organism evidence="11 12">
    <name type="scientific">Laccaria amethystina LaAM-08-1</name>
    <dbReference type="NCBI Taxonomy" id="1095629"/>
    <lineage>
        <taxon>Eukaryota</taxon>
        <taxon>Fungi</taxon>
        <taxon>Dikarya</taxon>
        <taxon>Basidiomycota</taxon>
        <taxon>Agaricomycotina</taxon>
        <taxon>Agaricomycetes</taxon>
        <taxon>Agaricomycetidae</taxon>
        <taxon>Agaricales</taxon>
        <taxon>Agaricineae</taxon>
        <taxon>Hydnangiaceae</taxon>
        <taxon>Laccaria</taxon>
    </lineage>
</organism>
<evidence type="ECO:0000256" key="1">
    <source>
        <dbReference type="ARBA" id="ARBA00004434"/>
    </source>
</evidence>
<feature type="domain" description="Letm1 RBD" evidence="10">
    <location>
        <begin position="209"/>
        <end position="386"/>
    </location>
</feature>
<dbReference type="STRING" id="1095629.A0A0C9YN38"/>
<evidence type="ECO:0000256" key="6">
    <source>
        <dbReference type="ARBA" id="ARBA00023136"/>
    </source>
</evidence>
<dbReference type="GO" id="GO:0043022">
    <property type="term" value="F:ribosome binding"/>
    <property type="evidence" value="ECO:0007669"/>
    <property type="project" value="InterPro"/>
</dbReference>
<evidence type="ECO:0000259" key="10">
    <source>
        <dbReference type="PROSITE" id="PS51758"/>
    </source>
</evidence>
<dbReference type="PANTHER" id="PTHR14009:SF1">
    <property type="entry name" value="MITOCHONDRIAL PROTON_CALCIUM EXCHANGER PROTEIN"/>
    <property type="match status" value="1"/>
</dbReference>